<feature type="transmembrane region" description="Helical" evidence="1">
    <location>
        <begin position="42"/>
        <end position="63"/>
    </location>
</feature>
<evidence type="ECO:0000313" key="3">
    <source>
        <dbReference type="Proteomes" id="UP001327560"/>
    </source>
</evidence>
<dbReference type="PANTHER" id="PTHR36363:SF1">
    <property type="entry name" value="OS04G0687200 PROTEIN"/>
    <property type="match status" value="1"/>
</dbReference>
<name>A0AAQ3QTJ0_9LILI</name>
<accession>A0AAQ3QTJ0</accession>
<evidence type="ECO:0000256" key="1">
    <source>
        <dbReference type="SAM" id="Phobius"/>
    </source>
</evidence>
<dbReference type="Proteomes" id="UP001327560">
    <property type="component" value="Chromosome 9"/>
</dbReference>
<evidence type="ECO:0000313" key="2">
    <source>
        <dbReference type="EMBL" id="WOL20578.1"/>
    </source>
</evidence>
<sequence>MAWIKDDDFNTSFHHRIITNKAFDKLSWKAIFHVLHSLGFPILSLTGSILASLLLPFLVSLMVRVPHQYLDRPAAILPPPPVCHLHSPEVHLQSKTRRAPTRGVPLAWQHRHGQVHFTVQRWRQVWDGISGHDGPSFSSSLSIHSENKSSHLKLWKTRLGSLFFLFLAVVLAAQLGSPPDRLWCLHCWAPIGFLSHDHLAFYAATTQTLWCIHSFKYQCHCQKLTLVVATDRLKLLMICCSMAADEDTALLSGVVEINYQKPLESYLGKFR</sequence>
<dbReference type="EMBL" id="CP136898">
    <property type="protein sequence ID" value="WOL20578.1"/>
    <property type="molecule type" value="Genomic_DNA"/>
</dbReference>
<gene>
    <name evidence="2" type="ORF">Cni_G29383</name>
</gene>
<keyword evidence="3" id="KW-1185">Reference proteome</keyword>
<feature type="transmembrane region" description="Helical" evidence="1">
    <location>
        <begin position="159"/>
        <end position="177"/>
    </location>
</feature>
<reference evidence="2 3" key="1">
    <citation type="submission" date="2023-10" db="EMBL/GenBank/DDBJ databases">
        <title>Chromosome-scale genome assembly provides insights into flower coloration mechanisms of Canna indica.</title>
        <authorList>
            <person name="Li C."/>
        </authorList>
    </citation>
    <scope>NUCLEOTIDE SEQUENCE [LARGE SCALE GENOMIC DNA]</scope>
    <source>
        <tissue evidence="2">Flower</tissue>
    </source>
</reference>
<keyword evidence="1" id="KW-1133">Transmembrane helix</keyword>
<keyword evidence="1" id="KW-0812">Transmembrane</keyword>
<organism evidence="2 3">
    <name type="scientific">Canna indica</name>
    <name type="common">Indian-shot</name>
    <dbReference type="NCBI Taxonomy" id="4628"/>
    <lineage>
        <taxon>Eukaryota</taxon>
        <taxon>Viridiplantae</taxon>
        <taxon>Streptophyta</taxon>
        <taxon>Embryophyta</taxon>
        <taxon>Tracheophyta</taxon>
        <taxon>Spermatophyta</taxon>
        <taxon>Magnoliopsida</taxon>
        <taxon>Liliopsida</taxon>
        <taxon>Zingiberales</taxon>
        <taxon>Cannaceae</taxon>
        <taxon>Canna</taxon>
    </lineage>
</organism>
<keyword evidence="1" id="KW-0472">Membrane</keyword>
<dbReference type="AlphaFoldDB" id="A0AAQ3QTJ0"/>
<proteinExistence type="predicted"/>
<dbReference type="PANTHER" id="PTHR36363">
    <property type="entry name" value="OS04G0687200 PROTEIN"/>
    <property type="match status" value="1"/>
</dbReference>
<protein>
    <submittedName>
        <fullName evidence="2">Uncharacterized protein</fullName>
    </submittedName>
</protein>